<dbReference type="Proteomes" id="UP001632037">
    <property type="component" value="Unassembled WGS sequence"/>
</dbReference>
<feature type="compositionally biased region" description="Basic and acidic residues" evidence="1">
    <location>
        <begin position="71"/>
        <end position="88"/>
    </location>
</feature>
<sequence>MTHEAANGFCGASSASGRVMWKRQVANQHSNKEGSNSGGDAEIARISLPSGEQIHDISKLYQKHCIKDEQRSAHRINQEKARSAREVRSTGSERQPLDPDHVLARKLTSVPDVMYNTDCGSKKTLQRHIEDGSNTCRGAFSSTKDRFASTAAYRSSTFASVVKEPYADPQAVGPGTYRVPQRAINVKKKQVPTPAYVSKAARFEEANAQVTAVLALISPTANSPGRDYILDSPRGAGGCGHSSPDKVRGPVLSTTPRFKSNAFPERYVSSKQHRIQDDVPDRFYDVSPSCKFSVGASVASSSFKCSAMQSRANRLSSEAAMVHNTPNFPILTSATQETIGPGAYSPTSRSRPPEDVNYIMMPHHMDRFGLPSTKVGFIEARFRRFAVDPEPITPRRPPPKSPAPK</sequence>
<name>A0ABD3EQJ7_9STRA</name>
<feature type="compositionally biased region" description="Polar residues" evidence="1">
    <location>
        <begin position="25"/>
        <end position="35"/>
    </location>
</feature>
<organism evidence="2 3">
    <name type="scientific">Phytophthora oleae</name>
    <dbReference type="NCBI Taxonomy" id="2107226"/>
    <lineage>
        <taxon>Eukaryota</taxon>
        <taxon>Sar</taxon>
        <taxon>Stramenopiles</taxon>
        <taxon>Oomycota</taxon>
        <taxon>Peronosporomycetes</taxon>
        <taxon>Peronosporales</taxon>
        <taxon>Peronosporaceae</taxon>
        <taxon>Phytophthora</taxon>
    </lineage>
</organism>
<keyword evidence="3" id="KW-1185">Reference proteome</keyword>
<evidence type="ECO:0000313" key="2">
    <source>
        <dbReference type="EMBL" id="KAL3656556.1"/>
    </source>
</evidence>
<dbReference type="AlphaFoldDB" id="A0ABD3EQJ7"/>
<gene>
    <name evidence="2" type="ORF">V7S43_018556</name>
</gene>
<dbReference type="EMBL" id="JBIMZQ010000078">
    <property type="protein sequence ID" value="KAL3656556.1"/>
    <property type="molecule type" value="Genomic_DNA"/>
</dbReference>
<feature type="region of interest" description="Disordered" evidence="1">
    <location>
        <begin position="236"/>
        <end position="255"/>
    </location>
</feature>
<protein>
    <submittedName>
        <fullName evidence="2">Uncharacterized protein</fullName>
    </submittedName>
</protein>
<comment type="caution">
    <text evidence="2">The sequence shown here is derived from an EMBL/GenBank/DDBJ whole genome shotgun (WGS) entry which is preliminary data.</text>
</comment>
<accession>A0ABD3EQJ7</accession>
<feature type="region of interest" description="Disordered" evidence="1">
    <location>
        <begin position="71"/>
        <end position="97"/>
    </location>
</feature>
<dbReference type="InterPro" id="IPR010736">
    <property type="entry name" value="SHIPPO-rpt"/>
</dbReference>
<reference evidence="2 3" key="1">
    <citation type="submission" date="2024-09" db="EMBL/GenBank/DDBJ databases">
        <title>Genome sequencing and assembly of Phytophthora oleae, isolate VK10A, causative agent of rot of olive drupes.</title>
        <authorList>
            <person name="Conti Taguali S."/>
            <person name="Riolo M."/>
            <person name="La Spada F."/>
            <person name="Cacciola S.O."/>
            <person name="Dionisio G."/>
        </authorList>
    </citation>
    <scope>NUCLEOTIDE SEQUENCE [LARGE SCALE GENOMIC DNA]</scope>
    <source>
        <strain evidence="2 3">VK10A</strain>
    </source>
</reference>
<evidence type="ECO:0000256" key="1">
    <source>
        <dbReference type="SAM" id="MobiDB-lite"/>
    </source>
</evidence>
<feature type="region of interest" description="Disordered" evidence="1">
    <location>
        <begin position="23"/>
        <end position="42"/>
    </location>
</feature>
<proteinExistence type="predicted"/>
<dbReference type="Pfam" id="PF07004">
    <property type="entry name" value="SHIPPO-rpt"/>
    <property type="match status" value="1"/>
</dbReference>
<evidence type="ECO:0000313" key="3">
    <source>
        <dbReference type="Proteomes" id="UP001632037"/>
    </source>
</evidence>